<comment type="caution">
    <text evidence="4">The sequence shown here is derived from an EMBL/GenBank/DDBJ whole genome shotgun (WGS) entry which is preliminary data.</text>
</comment>
<evidence type="ECO:0000313" key="4">
    <source>
        <dbReference type="EMBL" id="KAK9831203.1"/>
    </source>
</evidence>
<dbReference type="InterPro" id="IPR011990">
    <property type="entry name" value="TPR-like_helical_dom_sf"/>
</dbReference>
<organism evidence="4 5">
    <name type="scientific">Apatococcus lobatus</name>
    <dbReference type="NCBI Taxonomy" id="904363"/>
    <lineage>
        <taxon>Eukaryota</taxon>
        <taxon>Viridiplantae</taxon>
        <taxon>Chlorophyta</taxon>
        <taxon>core chlorophytes</taxon>
        <taxon>Trebouxiophyceae</taxon>
        <taxon>Chlorellales</taxon>
        <taxon>Chlorellaceae</taxon>
        <taxon>Apatococcus</taxon>
    </lineage>
</organism>
<dbReference type="EMBL" id="JALJOS010000014">
    <property type="protein sequence ID" value="KAK9831203.1"/>
    <property type="molecule type" value="Genomic_DNA"/>
</dbReference>
<feature type="repeat" description="TPR" evidence="1">
    <location>
        <begin position="213"/>
        <end position="246"/>
    </location>
</feature>
<dbReference type="PROSITE" id="PS50005">
    <property type="entry name" value="TPR"/>
    <property type="match status" value="1"/>
</dbReference>
<gene>
    <name evidence="4" type="ORF">WJX74_007299</name>
</gene>
<evidence type="ECO:0000259" key="3">
    <source>
        <dbReference type="Pfam" id="PF13877"/>
    </source>
</evidence>
<feature type="domain" description="RNA-polymerase II-associated protein 3-like C-terminal" evidence="3">
    <location>
        <begin position="632"/>
        <end position="722"/>
    </location>
</feature>
<dbReference type="SMART" id="SM00028">
    <property type="entry name" value="TPR"/>
    <property type="match status" value="3"/>
</dbReference>
<accession>A0AAW1RC51</accession>
<feature type="region of interest" description="Disordered" evidence="2">
    <location>
        <begin position="33"/>
        <end position="139"/>
    </location>
</feature>
<dbReference type="PANTHER" id="PTHR47329:SF1">
    <property type="entry name" value="OS05G0129900 PROTEIN"/>
    <property type="match status" value="1"/>
</dbReference>
<evidence type="ECO:0000256" key="1">
    <source>
        <dbReference type="PROSITE-ProRule" id="PRU00339"/>
    </source>
</evidence>
<dbReference type="Gene3D" id="1.25.40.10">
    <property type="entry name" value="Tetratricopeptide repeat domain"/>
    <property type="match status" value="1"/>
</dbReference>
<evidence type="ECO:0000256" key="2">
    <source>
        <dbReference type="SAM" id="MobiDB-lite"/>
    </source>
</evidence>
<keyword evidence="1" id="KW-0802">TPR repeat</keyword>
<feature type="region of interest" description="Disordered" evidence="2">
    <location>
        <begin position="268"/>
        <end position="632"/>
    </location>
</feature>
<dbReference type="InterPro" id="IPR019734">
    <property type="entry name" value="TPR_rpt"/>
</dbReference>
<dbReference type="Pfam" id="PF13877">
    <property type="entry name" value="RPAP3_C"/>
    <property type="match status" value="1"/>
</dbReference>
<dbReference type="PANTHER" id="PTHR47329">
    <property type="entry name" value="OS05G0129900 PROTEIN"/>
    <property type="match status" value="1"/>
</dbReference>
<name>A0AAW1RC51_9CHLO</name>
<protein>
    <recommendedName>
        <fullName evidence="3">RNA-polymerase II-associated protein 3-like C-terminal domain-containing protein</fullName>
    </recommendedName>
</protein>
<dbReference type="InterPro" id="IPR025986">
    <property type="entry name" value="RPAP3-like_C"/>
</dbReference>
<feature type="compositionally biased region" description="Basic and acidic residues" evidence="2">
    <location>
        <begin position="89"/>
        <end position="100"/>
    </location>
</feature>
<feature type="compositionally biased region" description="Low complexity" evidence="2">
    <location>
        <begin position="318"/>
        <end position="346"/>
    </location>
</feature>
<proteinExistence type="predicted"/>
<feature type="compositionally biased region" description="Low complexity" evidence="2">
    <location>
        <begin position="468"/>
        <end position="481"/>
    </location>
</feature>
<keyword evidence="5" id="KW-1185">Reference proteome</keyword>
<dbReference type="SUPFAM" id="SSF48452">
    <property type="entry name" value="TPR-like"/>
    <property type="match status" value="1"/>
</dbReference>
<reference evidence="4 5" key="1">
    <citation type="journal article" date="2024" name="Nat. Commun.">
        <title>Phylogenomics reveals the evolutionary origins of lichenization in chlorophyte algae.</title>
        <authorList>
            <person name="Puginier C."/>
            <person name="Libourel C."/>
            <person name="Otte J."/>
            <person name="Skaloud P."/>
            <person name="Haon M."/>
            <person name="Grisel S."/>
            <person name="Petersen M."/>
            <person name="Berrin J.G."/>
            <person name="Delaux P.M."/>
            <person name="Dal Grande F."/>
            <person name="Keller J."/>
        </authorList>
    </citation>
    <scope>NUCLEOTIDE SEQUENCE [LARGE SCALE GENOMIC DNA]</scope>
    <source>
        <strain evidence="4 5">SAG 2145</strain>
    </source>
</reference>
<feature type="compositionally biased region" description="Basic and acidic residues" evidence="2">
    <location>
        <begin position="458"/>
        <end position="467"/>
    </location>
</feature>
<sequence>MEAQLQIRHNAQEAQDEAQDLLRWTKQQQVKEAKLKETRSAGGSTRKAAPVRSGFSFQQAVPTPDRQGPPVKSQQPVAAHAAGHTYDNYSRRWDSFDPDKVTAPASENEIRPQTQPEDQAARNKELAASMQRKQNQPKLAEAQMDDLEWKERGNELFKKGSFAEAKTAYSRSLSKNRTAVVHANRAQACLKLGQAAQADKDCSEALELDMQYIKAWQRRGTARKLLGNHFGAAEDFEQALRLQPESRLLASERAACLTAFLKAEGLTPSRQSTCVPITPAAATPSSEHLTDVAPSQSHSQPPPQQQQQMRGSGTAAVRSSSASARASQQQQQQQQSPGQSIPIGQSPAAGTSHEGLLPTDPPGSMVKTEAASGANDAGSRVCLDAGSMDPSQAPEPSSTKQPVPRPQQRPQSGGAAVDGSTPHQQQSPAFNDKQVPGLAPLKPVQQPNDPDFLQQAPHGDHGLDHHNQQQQQMQQDGNPGQAAAPDAEAVPTSHMAAHSEPMPPGPMQSAAGLEEDVRCGHEASASRSGVHVSAQQPPQPQQQQQQHPMQADGGHHHDGHAASVQPRAPSNAEQQIAAEASRAGQMSREPNLKAAGTSHTSPADDHSWSSQAAAGSLSPAAKSSSNQARFKAPRTGSEFELAWRGFKGNTHLQAAYLAQIPSSTIPSLFKLSLPPATMTSVLKALLEQLLPSEHIQGLAHLEALRCVNRFDMTVMCLPSRDKKLLGALWPNSVRAQEIGLDGSQVQQLAALRKAFCL</sequence>
<evidence type="ECO:0000313" key="5">
    <source>
        <dbReference type="Proteomes" id="UP001438707"/>
    </source>
</evidence>
<dbReference type="AlphaFoldDB" id="A0AAW1RC51"/>
<dbReference type="Proteomes" id="UP001438707">
    <property type="component" value="Unassembled WGS sequence"/>
</dbReference>